<sequence>MRSQSSASGRWGAVRAAVGAVGMAVAASLVVGAPAVAADLPTPAVQYTFDELTAATAGTSIANTGSRGAALTASIVNSGATLVDDTHGGGALRFPGGTAGSAAPYVVIPNGAILSGQQDVTITARVRWENTTTGCRYPFTLGDSSTKYLSYLAGCGRAEMKSGSTAVTKQNATIPEDDWVDVAIVLDGGSSFAFYQDGAPVGSVSTGYTASSIATSGASGWLSKSPFSVDPYFDGAVDDMTVWSEALTGEQVASVYDTYSGDFVAKAIDETDLGDLSALVSDLSLPAKSADGEVAISWSSSAPDAVSDAGEVNRLDTDATGTLTATFKRGTVTEIATYDFAVPATDDPAGANLNAAAAIVLPSVIARGDALPATIAGRDIAWSVLSGPTSVVDGAIASGPADGLAEAVLRAVVGTGDAAAQRDIPVRVIEEGNATLAAYTTTKTTRGTDDPELETSVHLALSVDGASYTALNSGAGVVYASAEGQSESANGVKRGLADPSVFRLAGDEGFGVIARRINVDGTQTTADARGAILFTTPDLVHFTEVGVLPLSDSAAVTRAAAEWDAQAEAYRIVWREADGSVDAATTTDWATLTPAADARAYTGRLSAIGVANSTTASLIPLTGEEASELGRLLGRVANTSIENPEVAIAQGDELTAPEKVTAEYSDGQTYDLGVTWNADQLAAVDTSTPGTYTVTGTPRWQPQVFPLITGRADPHMHRYTDPTTGEKTWLFIATDESGQDDFYIREASTIEGIKTAPDNKILGTGLYGRGGQLWAPEFHEVDGDLYLLFAGNVASGGDLSNIQSHTMRLKPGQDPLLAASWETPQRVQGTDGGPLATAGLTLTIDMTHLRVGDQDYVVWNQRTKYNASGQPSTSGALAPAVVKIAKADVSASGAWRITTDPVILSTPDLGWDYNTSPVDEGPFVIQRDGRIMITFSGSGVDETYAVGLIEASADADLTDPASWHKRGYPIWSYEGPIANNWGPGHNAYVLDDDGNLLNVFHAKPTATGARTAGVRMVYFRTDGTPILDMTDAEWLAAANRTVTMTVTVEPQAGPDFEATTTTRCVAGKAYVTVSVRNTGDAIASFRLSTPFGAKTLPGIEPGATSSAAFNTRTADLPAGTVEVTGTAGEGERTESVDYSALHCG</sequence>
<keyword evidence="4" id="KW-0326">Glycosidase</keyword>
<protein>
    <submittedName>
        <fullName evidence="7">Family 43 glycosylhydrolase</fullName>
    </submittedName>
</protein>
<evidence type="ECO:0000256" key="1">
    <source>
        <dbReference type="ARBA" id="ARBA00009865"/>
    </source>
</evidence>
<dbReference type="Gene3D" id="2.115.10.20">
    <property type="entry name" value="Glycosyl hydrolase domain, family 43"/>
    <property type="match status" value="1"/>
</dbReference>
<comment type="caution">
    <text evidence="7">The sequence shown here is derived from an EMBL/GenBank/DDBJ whole genome shotgun (WGS) entry which is preliminary data.</text>
</comment>
<dbReference type="PANTHER" id="PTHR43817:SF1">
    <property type="entry name" value="HYDROLASE, FAMILY 43, PUTATIVE (AFU_ORTHOLOGUE AFUA_3G01660)-RELATED"/>
    <property type="match status" value="1"/>
</dbReference>
<keyword evidence="3" id="KW-0378">Hydrolase</keyword>
<name>A0ABV7Q4B8_9ACTN</name>
<evidence type="ECO:0000259" key="6">
    <source>
        <dbReference type="Pfam" id="PF20578"/>
    </source>
</evidence>
<evidence type="ECO:0000256" key="4">
    <source>
        <dbReference type="ARBA" id="ARBA00023295"/>
    </source>
</evidence>
<dbReference type="PANTHER" id="PTHR43817">
    <property type="entry name" value="GLYCOSYL HYDROLASE"/>
    <property type="match status" value="1"/>
</dbReference>
<dbReference type="Proteomes" id="UP001595712">
    <property type="component" value="Unassembled WGS sequence"/>
</dbReference>
<dbReference type="Pfam" id="PF07532">
    <property type="entry name" value="Big_4"/>
    <property type="match status" value="1"/>
</dbReference>
<evidence type="ECO:0000259" key="5">
    <source>
        <dbReference type="Pfam" id="PF07532"/>
    </source>
</evidence>
<dbReference type="Gene3D" id="2.60.120.200">
    <property type="match status" value="1"/>
</dbReference>
<dbReference type="SUPFAM" id="SSF75005">
    <property type="entry name" value="Arabinanase/levansucrase/invertase"/>
    <property type="match status" value="1"/>
</dbReference>
<dbReference type="InterPro" id="IPR006710">
    <property type="entry name" value="Glyco_hydro_43"/>
</dbReference>
<dbReference type="Pfam" id="PF20578">
    <property type="entry name" value="aBig_2"/>
    <property type="match status" value="1"/>
</dbReference>
<dbReference type="SUPFAM" id="SSF49899">
    <property type="entry name" value="Concanavalin A-like lectins/glucanases"/>
    <property type="match status" value="1"/>
</dbReference>
<dbReference type="InterPro" id="IPR023296">
    <property type="entry name" value="Glyco_hydro_beta-prop_sf"/>
</dbReference>
<feature type="domain" description="Bacterial Ig-like" evidence="5">
    <location>
        <begin position="641"/>
        <end position="697"/>
    </location>
</feature>
<reference evidence="8" key="1">
    <citation type="journal article" date="2019" name="Int. J. Syst. Evol. Microbiol.">
        <title>The Global Catalogue of Microorganisms (GCM) 10K type strain sequencing project: providing services to taxonomists for standard genome sequencing and annotation.</title>
        <authorList>
            <consortium name="The Broad Institute Genomics Platform"/>
            <consortium name="The Broad Institute Genome Sequencing Center for Infectious Disease"/>
            <person name="Wu L."/>
            <person name="Ma J."/>
        </authorList>
    </citation>
    <scope>NUCLEOTIDE SEQUENCE [LARGE SCALE GENOMIC DNA]</scope>
    <source>
        <strain evidence="8">CGMCC 4.7396</strain>
    </source>
</reference>
<proteinExistence type="inferred from homology"/>
<dbReference type="RefSeq" id="WP_387980413.1">
    <property type="nucleotide sequence ID" value="NZ_JBHRWO010000021.1"/>
</dbReference>
<keyword evidence="2" id="KW-0732">Signal</keyword>
<dbReference type="InterPro" id="IPR013320">
    <property type="entry name" value="ConA-like_dom_sf"/>
</dbReference>
<evidence type="ECO:0000313" key="7">
    <source>
        <dbReference type="EMBL" id="MFC3495666.1"/>
    </source>
</evidence>
<dbReference type="InterPro" id="IPR046780">
    <property type="entry name" value="aBig_2"/>
</dbReference>
<keyword evidence="8" id="KW-1185">Reference proteome</keyword>
<evidence type="ECO:0000313" key="8">
    <source>
        <dbReference type="Proteomes" id="UP001595712"/>
    </source>
</evidence>
<dbReference type="InterPro" id="IPR011081">
    <property type="entry name" value="Big_4"/>
</dbReference>
<evidence type="ECO:0000256" key="2">
    <source>
        <dbReference type="ARBA" id="ARBA00022729"/>
    </source>
</evidence>
<gene>
    <name evidence="7" type="ORF">ACFO8M_24565</name>
</gene>
<feature type="domain" description="Atrophied bacterial Ig" evidence="6">
    <location>
        <begin position="275"/>
        <end position="343"/>
    </location>
</feature>
<evidence type="ECO:0000256" key="3">
    <source>
        <dbReference type="ARBA" id="ARBA00022801"/>
    </source>
</evidence>
<accession>A0ABV7Q4B8</accession>
<dbReference type="Pfam" id="PF04616">
    <property type="entry name" value="Glyco_hydro_43"/>
    <property type="match status" value="1"/>
</dbReference>
<dbReference type="Pfam" id="PF13385">
    <property type="entry name" value="Laminin_G_3"/>
    <property type="match status" value="1"/>
</dbReference>
<dbReference type="EMBL" id="JBHRWO010000021">
    <property type="protein sequence ID" value="MFC3495666.1"/>
    <property type="molecule type" value="Genomic_DNA"/>
</dbReference>
<organism evidence="7 8">
    <name type="scientific">Glycomyces rhizosphaerae</name>
    <dbReference type="NCBI Taxonomy" id="2054422"/>
    <lineage>
        <taxon>Bacteria</taxon>
        <taxon>Bacillati</taxon>
        <taxon>Actinomycetota</taxon>
        <taxon>Actinomycetes</taxon>
        <taxon>Glycomycetales</taxon>
        <taxon>Glycomycetaceae</taxon>
        <taxon>Glycomyces</taxon>
    </lineage>
</organism>
<comment type="similarity">
    <text evidence="1">Belongs to the glycosyl hydrolase 43 family.</text>
</comment>